<evidence type="ECO:0000256" key="2">
    <source>
        <dbReference type="ARBA" id="ARBA00023136"/>
    </source>
</evidence>
<keyword evidence="2 4" id="KW-0472">Membrane</keyword>
<evidence type="ECO:0000256" key="1">
    <source>
        <dbReference type="ARBA" id="ARBA00004442"/>
    </source>
</evidence>
<dbReference type="PRINTS" id="PR01021">
    <property type="entry name" value="OMPADOMAIN"/>
</dbReference>
<dbReference type="InterPro" id="IPR050330">
    <property type="entry name" value="Bact_OuterMem_StrucFunc"/>
</dbReference>
<sequence>MMNITLSLAKLGLLMVWAAPAFAQDLSLPLGTELTREVVQKQGAYPLPVGPWEEETGIETQRIEGSVQAQSWRIDAAGLTPLQLMMPLREQLRDASFDIALDCIAADCGGFDFRFQTFVLPAPDMFVDLTDFHFLSATGPSGQAVSILTSKDKNAGFVQIIRAGETGGIVQATAPPLRPAGTAAVGIAAQLESQGRAVLGDLEFQTGSASLGDGEVASLEALADYLEDNPSRRILFVGHTDAVGSLEGNQALSRQRAEAAVTYLSTRRTIPASQIGADGVGYLAPIASNLTAEGRETNRRVEAILISTQ</sequence>
<evidence type="ECO:0000256" key="4">
    <source>
        <dbReference type="PROSITE-ProRule" id="PRU00473"/>
    </source>
</evidence>
<dbReference type="Proteomes" id="UP000220836">
    <property type="component" value="Unassembled WGS sequence"/>
</dbReference>
<dbReference type="PROSITE" id="PS51123">
    <property type="entry name" value="OMPA_2"/>
    <property type="match status" value="1"/>
</dbReference>
<evidence type="ECO:0000313" key="7">
    <source>
        <dbReference type="EMBL" id="SMX43666.1"/>
    </source>
</evidence>
<accession>A0A238KNS3</accession>
<evidence type="ECO:0000259" key="6">
    <source>
        <dbReference type="PROSITE" id="PS51123"/>
    </source>
</evidence>
<keyword evidence="5" id="KW-0732">Signal</keyword>
<keyword evidence="3" id="KW-0998">Cell outer membrane</keyword>
<dbReference type="InterPro" id="IPR006665">
    <property type="entry name" value="OmpA-like"/>
</dbReference>
<evidence type="ECO:0000256" key="3">
    <source>
        <dbReference type="ARBA" id="ARBA00023237"/>
    </source>
</evidence>
<reference evidence="7 8" key="1">
    <citation type="submission" date="2017-05" db="EMBL/GenBank/DDBJ databases">
        <authorList>
            <person name="Song R."/>
            <person name="Chenine A.L."/>
            <person name="Ruprecht R.M."/>
        </authorList>
    </citation>
    <scope>NUCLEOTIDE SEQUENCE [LARGE SCALE GENOMIC DNA]</scope>
    <source>
        <strain evidence="7 8">CECT 8663</strain>
    </source>
</reference>
<protein>
    <submittedName>
        <fullName evidence="7">Outer membrane porin F</fullName>
    </submittedName>
</protein>
<dbReference type="Pfam" id="PF00691">
    <property type="entry name" value="OmpA"/>
    <property type="match status" value="1"/>
</dbReference>
<dbReference type="InterPro" id="IPR006664">
    <property type="entry name" value="OMP_bac"/>
</dbReference>
<evidence type="ECO:0000313" key="8">
    <source>
        <dbReference type="Proteomes" id="UP000220836"/>
    </source>
</evidence>
<feature type="signal peptide" evidence="5">
    <location>
        <begin position="1"/>
        <end position="23"/>
    </location>
</feature>
<feature type="domain" description="OmpA-like" evidence="6">
    <location>
        <begin position="191"/>
        <end position="309"/>
    </location>
</feature>
<proteinExistence type="predicted"/>
<feature type="chain" id="PRO_5012714805" evidence="5">
    <location>
        <begin position="24"/>
        <end position="309"/>
    </location>
</feature>
<organism evidence="7 8">
    <name type="scientific">Pelagimonas varians</name>
    <dbReference type="NCBI Taxonomy" id="696760"/>
    <lineage>
        <taxon>Bacteria</taxon>
        <taxon>Pseudomonadati</taxon>
        <taxon>Pseudomonadota</taxon>
        <taxon>Alphaproteobacteria</taxon>
        <taxon>Rhodobacterales</taxon>
        <taxon>Roseobacteraceae</taxon>
        <taxon>Pelagimonas</taxon>
    </lineage>
</organism>
<keyword evidence="8" id="KW-1185">Reference proteome</keyword>
<dbReference type="PANTHER" id="PTHR30329">
    <property type="entry name" value="STATOR ELEMENT OF FLAGELLAR MOTOR COMPLEX"/>
    <property type="match status" value="1"/>
</dbReference>
<dbReference type="AlphaFoldDB" id="A0A238KNS3"/>
<dbReference type="EMBL" id="FXYH01000009">
    <property type="protein sequence ID" value="SMX43666.1"/>
    <property type="molecule type" value="Genomic_DNA"/>
</dbReference>
<dbReference type="InterPro" id="IPR036737">
    <property type="entry name" value="OmpA-like_sf"/>
</dbReference>
<dbReference type="PANTHER" id="PTHR30329:SF21">
    <property type="entry name" value="LIPOPROTEIN YIAD-RELATED"/>
    <property type="match status" value="1"/>
</dbReference>
<dbReference type="Gene3D" id="3.30.1330.60">
    <property type="entry name" value="OmpA-like domain"/>
    <property type="match status" value="1"/>
</dbReference>
<name>A0A238KNS3_9RHOB</name>
<dbReference type="SUPFAM" id="SSF103088">
    <property type="entry name" value="OmpA-like"/>
    <property type="match status" value="1"/>
</dbReference>
<comment type="subcellular location">
    <subcellularLocation>
        <location evidence="1">Cell outer membrane</location>
    </subcellularLocation>
</comment>
<dbReference type="OrthoDB" id="9792021at2"/>
<dbReference type="GO" id="GO:0009279">
    <property type="term" value="C:cell outer membrane"/>
    <property type="evidence" value="ECO:0007669"/>
    <property type="project" value="UniProtKB-SubCell"/>
</dbReference>
<evidence type="ECO:0000256" key="5">
    <source>
        <dbReference type="SAM" id="SignalP"/>
    </source>
</evidence>
<dbReference type="RefSeq" id="WP_097805199.1">
    <property type="nucleotide sequence ID" value="NZ_FXYH01000009.1"/>
</dbReference>
<gene>
    <name evidence="7" type="primary">oprF_5</name>
    <name evidence="7" type="ORF">PEV8663_02727</name>
</gene>
<dbReference type="CDD" id="cd07185">
    <property type="entry name" value="OmpA_C-like"/>
    <property type="match status" value="1"/>
</dbReference>